<evidence type="ECO:0000313" key="10">
    <source>
        <dbReference type="EMBL" id="TWI64439.1"/>
    </source>
</evidence>
<evidence type="ECO:0000256" key="2">
    <source>
        <dbReference type="ARBA" id="ARBA00022481"/>
    </source>
</evidence>
<dbReference type="GO" id="GO:0005886">
    <property type="term" value="C:plasma membrane"/>
    <property type="evidence" value="ECO:0007669"/>
    <property type="project" value="TreeGrafter"/>
</dbReference>
<evidence type="ECO:0000256" key="5">
    <source>
        <dbReference type="SAM" id="Coils"/>
    </source>
</evidence>
<comment type="similarity">
    <text evidence="3">Belongs to the methyl-accepting chemotaxis (MCP) protein family.</text>
</comment>
<dbReference type="PANTHER" id="PTHR43531:SF14">
    <property type="entry name" value="METHYL-ACCEPTING CHEMOTAXIS PROTEIN I-RELATED"/>
    <property type="match status" value="1"/>
</dbReference>
<feature type="region of interest" description="Disordered" evidence="6">
    <location>
        <begin position="541"/>
        <end position="591"/>
    </location>
</feature>
<dbReference type="Gene3D" id="1.10.287.950">
    <property type="entry name" value="Methyl-accepting chemotaxis protein"/>
    <property type="match status" value="1"/>
</dbReference>
<evidence type="ECO:0000256" key="3">
    <source>
        <dbReference type="ARBA" id="ARBA00029447"/>
    </source>
</evidence>
<organism evidence="10 11">
    <name type="scientific">Pseudoduganella lurida</name>
    <dbReference type="NCBI Taxonomy" id="1036180"/>
    <lineage>
        <taxon>Bacteria</taxon>
        <taxon>Pseudomonadati</taxon>
        <taxon>Pseudomonadota</taxon>
        <taxon>Betaproteobacteria</taxon>
        <taxon>Burkholderiales</taxon>
        <taxon>Oxalobacteraceae</taxon>
        <taxon>Telluria group</taxon>
        <taxon>Pseudoduganella</taxon>
    </lineage>
</organism>
<dbReference type="InterPro" id="IPR004090">
    <property type="entry name" value="Chemotax_Me-accpt_rcpt"/>
</dbReference>
<sequence>MNLKNMKVGTRLALGYAIVLLLLVVIVATGVLKMRQMQERADNITEFNNVQIARITALQNSVMDRMIALRNLALLTDTNAMRPEVERIRRQETVYAENAAKLATMFADPSTEAEEKTLWATIVQQEALAKAPMADAERQGLANEADASTDTLMNKVRPVQRVWLDAMDKLTALEVTLNAQEAGEARAAYHTAVTSMLVLAAIALAAGVGAAVYVTRTLLAQLGGEPADAAAIAASIAAGDLTVAVPVKASDTSSMMHAMRDMRDRLAAIVTEVRSGTDTIATAAAQVSAGNMDLSSRTEQQAGSLEETASSMEELTSTVRQNADNAQQASAMAASASEVAVRGGAVVAQVVDTMGAIDASAKKIVDIISVIDGIAFQTNILALNAAVEAARAGEQGRGFAVVAGEVRNLAHRSSTAAREIKELIDDSVGKVGTGTQLVNQAGMTMAEVVEGVQRVTDLMSEISAASREQSSGIEQVNQAITQMDEVTQQNAALVEEASAASEAMQEQARRLAELVGTFTVAQGVASSSRLAARAVHAPAAAARPALPAAKHKPATATKPAAAPSPARPAPAASAAARKAPASTSEADWEEF</sequence>
<keyword evidence="11" id="KW-1185">Reference proteome</keyword>
<keyword evidence="2" id="KW-0488">Methylation</keyword>
<dbReference type="PRINTS" id="PR00260">
    <property type="entry name" value="CHEMTRNSDUCR"/>
</dbReference>
<dbReference type="PROSITE" id="PS50885">
    <property type="entry name" value="HAMP"/>
    <property type="match status" value="1"/>
</dbReference>
<keyword evidence="7" id="KW-1133">Transmembrane helix</keyword>
<accession>A0A562R5T5</accession>
<comment type="subcellular location">
    <subcellularLocation>
        <location evidence="1">Membrane</location>
    </subcellularLocation>
</comment>
<feature type="compositionally biased region" description="Polar residues" evidence="6">
    <location>
        <begin position="293"/>
        <end position="315"/>
    </location>
</feature>
<dbReference type="InterPro" id="IPR024478">
    <property type="entry name" value="HlyB_4HB_MCP"/>
</dbReference>
<evidence type="ECO:0000256" key="6">
    <source>
        <dbReference type="SAM" id="MobiDB-lite"/>
    </source>
</evidence>
<dbReference type="FunFam" id="1.10.287.950:FF:000001">
    <property type="entry name" value="Methyl-accepting chemotaxis sensory transducer"/>
    <property type="match status" value="1"/>
</dbReference>
<dbReference type="GO" id="GO:0007165">
    <property type="term" value="P:signal transduction"/>
    <property type="evidence" value="ECO:0007669"/>
    <property type="project" value="UniProtKB-KW"/>
</dbReference>
<dbReference type="InterPro" id="IPR047347">
    <property type="entry name" value="YvaQ-like_sensor"/>
</dbReference>
<dbReference type="CDD" id="cd11386">
    <property type="entry name" value="MCP_signal"/>
    <property type="match status" value="1"/>
</dbReference>
<proteinExistence type="inferred from homology"/>
<dbReference type="InterPro" id="IPR051310">
    <property type="entry name" value="MCP_chemotaxis"/>
</dbReference>
<evidence type="ECO:0000313" key="11">
    <source>
        <dbReference type="Proteomes" id="UP000318431"/>
    </source>
</evidence>
<feature type="coiled-coil region" evidence="5">
    <location>
        <begin position="476"/>
        <end position="514"/>
    </location>
</feature>
<dbReference type="SMART" id="SM00283">
    <property type="entry name" value="MA"/>
    <property type="match status" value="1"/>
</dbReference>
<dbReference type="InterPro" id="IPR003660">
    <property type="entry name" value="HAMP_dom"/>
</dbReference>
<evidence type="ECO:0000259" key="9">
    <source>
        <dbReference type="PROSITE" id="PS50885"/>
    </source>
</evidence>
<dbReference type="InterPro" id="IPR004089">
    <property type="entry name" value="MCPsignal_dom"/>
</dbReference>
<feature type="compositionally biased region" description="Low complexity" evidence="6">
    <location>
        <begin position="541"/>
        <end position="581"/>
    </location>
</feature>
<keyword evidence="4" id="KW-0807">Transducer</keyword>
<evidence type="ECO:0000256" key="4">
    <source>
        <dbReference type="PROSITE-ProRule" id="PRU00284"/>
    </source>
</evidence>
<evidence type="ECO:0000256" key="7">
    <source>
        <dbReference type="SAM" id="Phobius"/>
    </source>
</evidence>
<dbReference type="Pfam" id="PF12729">
    <property type="entry name" value="4HB_MCP_1"/>
    <property type="match status" value="1"/>
</dbReference>
<evidence type="ECO:0000259" key="8">
    <source>
        <dbReference type="PROSITE" id="PS50111"/>
    </source>
</evidence>
<name>A0A562R5T5_9BURK</name>
<keyword evidence="7" id="KW-0812">Transmembrane</keyword>
<dbReference type="GO" id="GO:0006935">
    <property type="term" value="P:chemotaxis"/>
    <property type="evidence" value="ECO:0007669"/>
    <property type="project" value="InterPro"/>
</dbReference>
<protein>
    <submittedName>
        <fullName evidence="10">Methyl-accepting chemotaxis protein</fullName>
    </submittedName>
</protein>
<feature type="region of interest" description="Disordered" evidence="6">
    <location>
        <begin position="292"/>
        <end position="315"/>
    </location>
</feature>
<feature type="domain" description="HAMP" evidence="9">
    <location>
        <begin position="230"/>
        <end position="271"/>
    </location>
</feature>
<dbReference type="AlphaFoldDB" id="A0A562R5T5"/>
<keyword evidence="7" id="KW-0472">Membrane</keyword>
<reference evidence="10 11" key="1">
    <citation type="journal article" date="2015" name="Stand. Genomic Sci.">
        <title>Genomic Encyclopedia of Bacterial and Archaeal Type Strains, Phase III: the genomes of soil and plant-associated and newly described type strains.</title>
        <authorList>
            <person name="Whitman W.B."/>
            <person name="Woyke T."/>
            <person name="Klenk H.P."/>
            <person name="Zhou Y."/>
            <person name="Lilburn T.G."/>
            <person name="Beck B.J."/>
            <person name="De Vos P."/>
            <person name="Vandamme P."/>
            <person name="Eisen J.A."/>
            <person name="Garrity G."/>
            <person name="Hugenholtz P."/>
            <person name="Kyrpides N.C."/>
        </authorList>
    </citation>
    <scope>NUCLEOTIDE SEQUENCE [LARGE SCALE GENOMIC DNA]</scope>
    <source>
        <strain evidence="10 11">CGMCC 1.10822</strain>
    </source>
</reference>
<keyword evidence="5" id="KW-0175">Coiled coil</keyword>
<dbReference type="PROSITE" id="PS50111">
    <property type="entry name" value="CHEMOTAXIS_TRANSDUC_2"/>
    <property type="match status" value="1"/>
</dbReference>
<dbReference type="GO" id="GO:0004888">
    <property type="term" value="F:transmembrane signaling receptor activity"/>
    <property type="evidence" value="ECO:0007669"/>
    <property type="project" value="InterPro"/>
</dbReference>
<gene>
    <name evidence="10" type="ORF">IP91_03209</name>
</gene>
<comment type="caution">
    <text evidence="10">The sequence shown here is derived from an EMBL/GenBank/DDBJ whole genome shotgun (WGS) entry which is preliminary data.</text>
</comment>
<dbReference type="Proteomes" id="UP000318431">
    <property type="component" value="Unassembled WGS sequence"/>
</dbReference>
<dbReference type="RefSeq" id="WP_229474524.1">
    <property type="nucleotide sequence ID" value="NZ_VLLB01000005.1"/>
</dbReference>
<feature type="transmembrane region" description="Helical" evidence="7">
    <location>
        <begin position="196"/>
        <end position="214"/>
    </location>
</feature>
<evidence type="ECO:0000256" key="1">
    <source>
        <dbReference type="ARBA" id="ARBA00004370"/>
    </source>
</evidence>
<feature type="transmembrane region" description="Helical" evidence="7">
    <location>
        <begin position="12"/>
        <end position="32"/>
    </location>
</feature>
<feature type="domain" description="Methyl-accepting transducer" evidence="8">
    <location>
        <begin position="276"/>
        <end position="505"/>
    </location>
</feature>
<dbReference type="PANTHER" id="PTHR43531">
    <property type="entry name" value="PROTEIN ICFG"/>
    <property type="match status" value="1"/>
</dbReference>
<dbReference type="CDD" id="cd19411">
    <property type="entry name" value="MCP2201-like_sensor"/>
    <property type="match status" value="1"/>
</dbReference>
<dbReference type="SUPFAM" id="SSF58104">
    <property type="entry name" value="Methyl-accepting chemotaxis protein (MCP) signaling domain"/>
    <property type="match status" value="1"/>
</dbReference>
<dbReference type="Pfam" id="PF00015">
    <property type="entry name" value="MCPsignal"/>
    <property type="match status" value="1"/>
</dbReference>
<dbReference type="EMBL" id="VLLB01000005">
    <property type="protein sequence ID" value="TWI64439.1"/>
    <property type="molecule type" value="Genomic_DNA"/>
</dbReference>